<dbReference type="Pfam" id="PF10042">
    <property type="entry name" value="DUF2278"/>
    <property type="match status" value="1"/>
</dbReference>
<accession>A0A8B0SM87</accession>
<proteinExistence type="predicted"/>
<dbReference type="AlphaFoldDB" id="A0A8B0SM87"/>
<protein>
    <submittedName>
        <fullName evidence="2">DUF2278 family protein</fullName>
    </submittedName>
</protein>
<reference evidence="2" key="1">
    <citation type="submission" date="2021-04" db="EMBL/GenBank/DDBJ databases">
        <title>Complete Genome and methylome analysis of Thiothrix fructosivorans ATCC 49748.</title>
        <authorList>
            <person name="Fomenkov A."/>
            <person name="Sun L."/>
            <person name="Vincze T."/>
            <person name="Grabovich M.Y."/>
            <person name="Roberts R.J."/>
        </authorList>
    </citation>
    <scope>NUCLEOTIDE SEQUENCE</scope>
    <source>
        <strain evidence="2">ATCC 49748</strain>
    </source>
</reference>
<evidence type="ECO:0000313" key="2">
    <source>
        <dbReference type="EMBL" id="QTX12181.1"/>
    </source>
</evidence>
<dbReference type="InterPro" id="IPR019268">
    <property type="entry name" value="DUF2278"/>
</dbReference>
<dbReference type="SUPFAM" id="SSF74853">
    <property type="entry name" value="Lamin A/C globular tail domain"/>
    <property type="match status" value="1"/>
</dbReference>
<dbReference type="RefSeq" id="WP_207250026.1">
    <property type="nucleotide sequence ID" value="NZ_JAFMPM010000006.1"/>
</dbReference>
<dbReference type="EMBL" id="CP072748">
    <property type="protein sequence ID" value="QTX12181.1"/>
    <property type="molecule type" value="Genomic_DNA"/>
</dbReference>
<name>A0A8B0SM87_9GAMM</name>
<organism evidence="2">
    <name type="scientific">Thiothrix fructosivorans</name>
    <dbReference type="NCBI Taxonomy" id="111770"/>
    <lineage>
        <taxon>Bacteria</taxon>
        <taxon>Pseudomonadati</taxon>
        <taxon>Pseudomonadota</taxon>
        <taxon>Gammaproteobacteria</taxon>
        <taxon>Thiotrichales</taxon>
        <taxon>Thiotrichaceae</taxon>
        <taxon>Thiothrix</taxon>
    </lineage>
</organism>
<feature type="domain" description="LTD" evidence="1">
    <location>
        <begin position="340"/>
        <end position="433"/>
    </location>
</feature>
<evidence type="ECO:0000259" key="1">
    <source>
        <dbReference type="Pfam" id="PF00932"/>
    </source>
</evidence>
<dbReference type="InterPro" id="IPR001322">
    <property type="entry name" value="Lamin_tail_dom"/>
</dbReference>
<dbReference type="InterPro" id="IPR036415">
    <property type="entry name" value="Lamin_tail_dom_sf"/>
</dbReference>
<dbReference type="Pfam" id="PF00932">
    <property type="entry name" value="LTD"/>
    <property type="match status" value="1"/>
</dbReference>
<sequence length="446" mass="48642">MKIASHDGLSLSPQNDFVWPRFDVVSHPYIKWGLGISIGVKFGDGANLPVNKLLLDISSVASGFTVPTGCIQTRLVGTVQTAESGVRLNFSGMNGLWQAMIRLHDISTSQARYNTMSLKQYGVLVGKATAGKREDGQDTPHYQVQVRSAGVDYRLAVNVKSKGDKPELLYLIADPFEHPILNRLAGLAEGFTLIPSQAGGAALDFVRGNLFDKDGMRTLPHNLPGPSNDLNDRIEHLVARAISEQDAQVFAFGERWGPEQDLKDKIFGFKPGNGIHDIHMNQGNDAAYRKDDGVWQDGGLLFHFPSTRQWVGVFLAFQSQSWHTDDQTGHALEGDEDKTTDKQVRIVAAMVNPAGPDPEVETVLLLNPSPQAIDLNGWHIADQQKRKCPLSGSLPAHGTVSVQLGAGVKLGNSGGLITLLDMKGLKVHGVSYTKVQAREEDWLVVF</sequence>
<gene>
    <name evidence="2" type="ORF">J1836_007610</name>
</gene>